<sequence>MGALTVVEEISEQIPKLLVGVSGSDKSVRIYDLERGVLLAAEFGHTEGISDLALVSMALL</sequence>
<dbReference type="EMBL" id="SOSA01000648">
    <property type="protein sequence ID" value="THC89477.1"/>
    <property type="molecule type" value="Genomic_DNA"/>
</dbReference>
<evidence type="ECO:0000313" key="1">
    <source>
        <dbReference type="EMBL" id="THC89477.1"/>
    </source>
</evidence>
<dbReference type="InterPro" id="IPR036322">
    <property type="entry name" value="WD40_repeat_dom_sf"/>
</dbReference>
<dbReference type="AlphaFoldDB" id="A0A4S3J5W6"/>
<keyword evidence="2" id="KW-1185">Reference proteome</keyword>
<gene>
    <name evidence="1" type="ORF">EYZ11_011078</name>
</gene>
<reference evidence="1 2" key="1">
    <citation type="submission" date="2019-03" db="EMBL/GenBank/DDBJ databases">
        <title>The genome sequence of a newly discovered highly antifungal drug resistant Aspergillus species, Aspergillus tanneri NIH 1004.</title>
        <authorList>
            <person name="Mounaud S."/>
            <person name="Singh I."/>
            <person name="Joardar V."/>
            <person name="Pakala S."/>
            <person name="Pakala S."/>
            <person name="Venepally P."/>
            <person name="Hoover J."/>
            <person name="Nierman W."/>
            <person name="Chung J."/>
            <person name="Losada L."/>
        </authorList>
    </citation>
    <scope>NUCLEOTIDE SEQUENCE [LARGE SCALE GENOMIC DNA]</scope>
    <source>
        <strain evidence="1 2">NIH1004</strain>
    </source>
</reference>
<accession>A0A4S3J5W6</accession>
<comment type="caution">
    <text evidence="1">The sequence shown here is derived from an EMBL/GenBank/DDBJ whole genome shotgun (WGS) entry which is preliminary data.</text>
</comment>
<protein>
    <submittedName>
        <fullName evidence="1">Uncharacterized protein</fullName>
    </submittedName>
</protein>
<dbReference type="VEuPathDB" id="FungiDB:EYZ11_011078"/>
<dbReference type="STRING" id="1220188.A0A4S3J5W6"/>
<proteinExistence type="predicted"/>
<organism evidence="1 2">
    <name type="scientific">Aspergillus tanneri</name>
    <dbReference type="NCBI Taxonomy" id="1220188"/>
    <lineage>
        <taxon>Eukaryota</taxon>
        <taxon>Fungi</taxon>
        <taxon>Dikarya</taxon>
        <taxon>Ascomycota</taxon>
        <taxon>Pezizomycotina</taxon>
        <taxon>Eurotiomycetes</taxon>
        <taxon>Eurotiomycetidae</taxon>
        <taxon>Eurotiales</taxon>
        <taxon>Aspergillaceae</taxon>
        <taxon>Aspergillus</taxon>
        <taxon>Aspergillus subgen. Circumdati</taxon>
    </lineage>
</organism>
<evidence type="ECO:0000313" key="2">
    <source>
        <dbReference type="Proteomes" id="UP000308092"/>
    </source>
</evidence>
<dbReference type="Proteomes" id="UP000308092">
    <property type="component" value="Unassembled WGS sequence"/>
</dbReference>
<dbReference type="SUPFAM" id="SSF50978">
    <property type="entry name" value="WD40 repeat-like"/>
    <property type="match status" value="1"/>
</dbReference>
<name>A0A4S3J5W6_9EURO</name>